<name>A0A383A8C6_9ZZZZ</name>
<dbReference type="SUPFAM" id="SSF55594">
    <property type="entry name" value="HPr-like"/>
    <property type="match status" value="1"/>
</dbReference>
<keyword evidence="2" id="KW-0963">Cytoplasm</keyword>
<evidence type="ECO:0000256" key="3">
    <source>
        <dbReference type="ARBA" id="ARBA00022683"/>
    </source>
</evidence>
<evidence type="ECO:0000313" key="5">
    <source>
        <dbReference type="EMBL" id="SVE03465.1"/>
    </source>
</evidence>
<comment type="subcellular location">
    <subcellularLocation>
        <location evidence="1">Cytoplasm</location>
    </subcellularLocation>
</comment>
<dbReference type="GO" id="GO:0009401">
    <property type="term" value="P:phosphoenolpyruvate-dependent sugar phosphotransferase system"/>
    <property type="evidence" value="ECO:0007669"/>
    <property type="project" value="UniProtKB-KW"/>
</dbReference>
<dbReference type="GO" id="GO:0005737">
    <property type="term" value="C:cytoplasm"/>
    <property type="evidence" value="ECO:0007669"/>
    <property type="project" value="UniProtKB-SubCell"/>
</dbReference>
<dbReference type="PANTHER" id="PTHR33705">
    <property type="entry name" value="PHOSPHOCARRIER PROTEIN HPR"/>
    <property type="match status" value="1"/>
</dbReference>
<dbReference type="PANTHER" id="PTHR33705:SF2">
    <property type="entry name" value="PHOSPHOCARRIER PROTEIN NPR"/>
    <property type="match status" value="1"/>
</dbReference>
<dbReference type="InterPro" id="IPR000032">
    <property type="entry name" value="HPr-like"/>
</dbReference>
<evidence type="ECO:0000259" key="4">
    <source>
        <dbReference type="PROSITE" id="PS51350"/>
    </source>
</evidence>
<reference evidence="5" key="1">
    <citation type="submission" date="2018-05" db="EMBL/GenBank/DDBJ databases">
        <authorList>
            <person name="Lanie J.A."/>
            <person name="Ng W.-L."/>
            <person name="Kazmierczak K.M."/>
            <person name="Andrzejewski T.M."/>
            <person name="Davidsen T.M."/>
            <person name="Wayne K.J."/>
            <person name="Tettelin H."/>
            <person name="Glass J.I."/>
            <person name="Rusch D."/>
            <person name="Podicherti R."/>
            <person name="Tsui H.-C.T."/>
            <person name="Winkler M.E."/>
        </authorList>
    </citation>
    <scope>NUCLEOTIDE SEQUENCE</scope>
</reference>
<dbReference type="PROSITE" id="PS51350">
    <property type="entry name" value="PTS_HPR_DOM"/>
    <property type="match status" value="1"/>
</dbReference>
<feature type="domain" description="HPr" evidence="4">
    <location>
        <begin position="1"/>
        <end position="88"/>
    </location>
</feature>
<sequence>MPKAYLKIDNQRGLHALATAKFVKIASNYDIEVTVSKDGQTVSGISIMGLLMLAAMPGDKIVLETTGTQAIEGLNALSDLIKKKFEEL</sequence>
<organism evidence="5">
    <name type="scientific">marine metagenome</name>
    <dbReference type="NCBI Taxonomy" id="408172"/>
    <lineage>
        <taxon>unclassified sequences</taxon>
        <taxon>metagenomes</taxon>
        <taxon>ecological metagenomes</taxon>
    </lineage>
</organism>
<dbReference type="PRINTS" id="PR00107">
    <property type="entry name" value="PHOSPHOCPHPR"/>
</dbReference>
<protein>
    <recommendedName>
        <fullName evidence="4">HPr domain-containing protein</fullName>
    </recommendedName>
</protein>
<evidence type="ECO:0000256" key="2">
    <source>
        <dbReference type="ARBA" id="ARBA00022490"/>
    </source>
</evidence>
<dbReference type="InterPro" id="IPR035895">
    <property type="entry name" value="HPr-like_sf"/>
</dbReference>
<proteinExistence type="predicted"/>
<evidence type="ECO:0000256" key="1">
    <source>
        <dbReference type="ARBA" id="ARBA00004496"/>
    </source>
</evidence>
<dbReference type="Gene3D" id="3.30.1340.10">
    <property type="entry name" value="HPr-like"/>
    <property type="match status" value="1"/>
</dbReference>
<dbReference type="NCBIfam" id="TIGR01003">
    <property type="entry name" value="PTS_HPr_family"/>
    <property type="match status" value="1"/>
</dbReference>
<dbReference type="AlphaFoldDB" id="A0A383A8C6"/>
<dbReference type="CDD" id="cd00367">
    <property type="entry name" value="PTS-HPr_like"/>
    <property type="match status" value="1"/>
</dbReference>
<accession>A0A383A8C6</accession>
<dbReference type="EMBL" id="UINC01189670">
    <property type="protein sequence ID" value="SVE03465.1"/>
    <property type="molecule type" value="Genomic_DNA"/>
</dbReference>
<keyword evidence="3" id="KW-0598">Phosphotransferase system</keyword>
<dbReference type="Pfam" id="PF00381">
    <property type="entry name" value="PTS-HPr"/>
    <property type="match status" value="1"/>
</dbReference>
<dbReference type="InterPro" id="IPR050399">
    <property type="entry name" value="HPr"/>
</dbReference>
<gene>
    <name evidence="5" type="ORF">METZ01_LOCUS456319</name>
</gene>